<dbReference type="EMBL" id="UGHH01000002">
    <property type="protein sequence ID" value="STO63660.1"/>
    <property type="molecule type" value="Genomic_DNA"/>
</dbReference>
<organism evidence="2 3">
    <name type="scientific">Haemophilus parahaemolyticus</name>
    <dbReference type="NCBI Taxonomy" id="735"/>
    <lineage>
        <taxon>Bacteria</taxon>
        <taxon>Pseudomonadati</taxon>
        <taxon>Pseudomonadota</taxon>
        <taxon>Gammaproteobacteria</taxon>
        <taxon>Pasteurellales</taxon>
        <taxon>Pasteurellaceae</taxon>
        <taxon>Haemophilus</taxon>
    </lineage>
</organism>
<evidence type="ECO:0000313" key="2">
    <source>
        <dbReference type="EMBL" id="STO63660.1"/>
    </source>
</evidence>
<dbReference type="RefSeq" id="WP_119222351.1">
    <property type="nucleotide sequence ID" value="NZ_UGHH01000002.1"/>
</dbReference>
<dbReference type="Proteomes" id="UP000254867">
    <property type="component" value="Unassembled WGS sequence"/>
</dbReference>
<feature type="signal peptide" evidence="1">
    <location>
        <begin position="1"/>
        <end position="26"/>
    </location>
</feature>
<sequence>MKKLFLTLVTVCLLGCSNLTPFKAYQAPQDNFNPNVLHYFSGGIFYQENEFGGPGVGRFYLNTFDKDNVLSWTITTDWLSSSIGGAKWLFNNTIAFNIDGKIYKFNGHAIPNTSVTGFGVIEKNSYSVSNEFIDKLSQANSVIIRVSGTQNYVERILTVEDIKNIKWYISYIKAGNRPAIAN</sequence>
<evidence type="ECO:0000256" key="1">
    <source>
        <dbReference type="SAM" id="SignalP"/>
    </source>
</evidence>
<proteinExistence type="predicted"/>
<gene>
    <name evidence="2" type="ORF">NCTC10794_00698</name>
</gene>
<accession>A0A377I110</accession>
<protein>
    <recommendedName>
        <fullName evidence="4">Lipoprotein</fullName>
    </recommendedName>
</protein>
<feature type="chain" id="PRO_5016589605" description="Lipoprotein" evidence="1">
    <location>
        <begin position="27"/>
        <end position="182"/>
    </location>
</feature>
<reference evidence="2 3" key="1">
    <citation type="submission" date="2018-06" db="EMBL/GenBank/DDBJ databases">
        <authorList>
            <consortium name="Pathogen Informatics"/>
            <person name="Doyle S."/>
        </authorList>
    </citation>
    <scope>NUCLEOTIDE SEQUENCE [LARGE SCALE GENOMIC DNA]</scope>
    <source>
        <strain evidence="2 3">NCTC10794</strain>
    </source>
</reference>
<dbReference type="AlphaFoldDB" id="A0A377I110"/>
<evidence type="ECO:0008006" key="4">
    <source>
        <dbReference type="Google" id="ProtNLM"/>
    </source>
</evidence>
<evidence type="ECO:0000313" key="3">
    <source>
        <dbReference type="Proteomes" id="UP000254867"/>
    </source>
</evidence>
<keyword evidence="1" id="KW-0732">Signal</keyword>
<name>A0A377I110_HAEPH</name>